<evidence type="ECO:0000256" key="2">
    <source>
        <dbReference type="ARBA" id="ARBA00004370"/>
    </source>
</evidence>
<dbReference type="PRINTS" id="PR00385">
    <property type="entry name" value="P450"/>
</dbReference>
<dbReference type="PANTHER" id="PTHR47943:SF9">
    <property type="entry name" value="CYTOCHROME P450"/>
    <property type="match status" value="1"/>
</dbReference>
<dbReference type="SUPFAM" id="SSF48264">
    <property type="entry name" value="Cytochrome P450"/>
    <property type="match status" value="1"/>
</dbReference>
<dbReference type="InterPro" id="IPR001128">
    <property type="entry name" value="Cyt_P450"/>
</dbReference>
<dbReference type="AlphaFoldDB" id="A0A3S9H6G7"/>
<name>A0A3S9H6G7_PANGI</name>
<dbReference type="PANTHER" id="PTHR47943">
    <property type="entry name" value="CYTOCHROME P450 93A3-LIKE"/>
    <property type="match status" value="1"/>
</dbReference>
<reference evidence="13" key="1">
    <citation type="journal article" date="2018" name="Acta Biochim. Biophys. Sin.">
        <title>Transcriptomics-based identification and characterization of 11 CYP450 genes of Panax ginseng responsive to MeJA.</title>
        <authorList>
            <person name="Zeng X."/>
            <person name="Luo T."/>
            <person name="Li J."/>
            <person name="Li G."/>
            <person name="Zhou D."/>
            <person name="Liu T."/>
            <person name="Zou X."/>
            <person name="Pandey A."/>
            <person name="Luo Z."/>
        </authorList>
    </citation>
    <scope>NUCLEOTIDE SEQUENCE</scope>
</reference>
<dbReference type="Pfam" id="PF00067">
    <property type="entry name" value="p450"/>
    <property type="match status" value="1"/>
</dbReference>
<dbReference type="GO" id="GO:0016020">
    <property type="term" value="C:membrane"/>
    <property type="evidence" value="ECO:0007669"/>
    <property type="project" value="UniProtKB-SubCell"/>
</dbReference>
<feature type="chain" id="PRO_5019550056" evidence="12">
    <location>
        <begin position="26"/>
        <end position="505"/>
    </location>
</feature>
<comment type="cofactor">
    <cofactor evidence="1 10">
        <name>heme</name>
        <dbReference type="ChEBI" id="CHEBI:30413"/>
    </cofactor>
</comment>
<dbReference type="EMBL" id="MH117972">
    <property type="protein sequence ID" value="AZP01947.1"/>
    <property type="molecule type" value="mRNA"/>
</dbReference>
<keyword evidence="4 10" id="KW-0349">Heme</keyword>
<dbReference type="GO" id="GO:0016705">
    <property type="term" value="F:oxidoreductase activity, acting on paired donors, with incorporation or reduction of molecular oxygen"/>
    <property type="evidence" value="ECO:0007669"/>
    <property type="project" value="InterPro"/>
</dbReference>
<evidence type="ECO:0000256" key="12">
    <source>
        <dbReference type="SAM" id="SignalP"/>
    </source>
</evidence>
<keyword evidence="5 10" id="KW-0479">Metal-binding</keyword>
<keyword evidence="8 11" id="KW-0503">Monooxygenase</keyword>
<reference evidence="13" key="2">
    <citation type="submission" date="2018-03" db="EMBL/GenBank/DDBJ databases">
        <authorList>
            <person name="Zeng Z."/>
        </authorList>
    </citation>
    <scope>NUCLEOTIDE SEQUENCE</scope>
</reference>
<feature type="binding site" description="axial binding residue" evidence="10">
    <location>
        <position position="447"/>
    </location>
    <ligand>
        <name>heme</name>
        <dbReference type="ChEBI" id="CHEBI:30413"/>
    </ligand>
    <ligandPart>
        <name>Fe</name>
        <dbReference type="ChEBI" id="CHEBI:18248"/>
    </ligandPart>
</feature>
<dbReference type="InterPro" id="IPR002401">
    <property type="entry name" value="Cyt_P450_E_grp-I"/>
</dbReference>
<dbReference type="GO" id="GO:0004497">
    <property type="term" value="F:monooxygenase activity"/>
    <property type="evidence" value="ECO:0007669"/>
    <property type="project" value="UniProtKB-KW"/>
</dbReference>
<dbReference type="PROSITE" id="PS00086">
    <property type="entry name" value="CYTOCHROME_P450"/>
    <property type="match status" value="1"/>
</dbReference>
<evidence type="ECO:0000256" key="6">
    <source>
        <dbReference type="ARBA" id="ARBA00023002"/>
    </source>
</evidence>
<keyword evidence="6 11" id="KW-0560">Oxidoreductase</keyword>
<evidence type="ECO:0000256" key="8">
    <source>
        <dbReference type="ARBA" id="ARBA00023033"/>
    </source>
</evidence>
<evidence type="ECO:0000256" key="11">
    <source>
        <dbReference type="RuleBase" id="RU000461"/>
    </source>
</evidence>
<protein>
    <submittedName>
        <fullName evidence="13">Cytochrome P450 CYP736A225</fullName>
    </submittedName>
</protein>
<evidence type="ECO:0000256" key="3">
    <source>
        <dbReference type="ARBA" id="ARBA00010617"/>
    </source>
</evidence>
<feature type="signal peptide" evidence="12">
    <location>
        <begin position="1"/>
        <end position="25"/>
    </location>
</feature>
<dbReference type="CDD" id="cd11072">
    <property type="entry name" value="CYP71-like"/>
    <property type="match status" value="1"/>
</dbReference>
<evidence type="ECO:0000256" key="9">
    <source>
        <dbReference type="ARBA" id="ARBA00023136"/>
    </source>
</evidence>
<evidence type="ECO:0000256" key="4">
    <source>
        <dbReference type="ARBA" id="ARBA00022617"/>
    </source>
</evidence>
<keyword evidence="7 10" id="KW-0408">Iron</keyword>
<gene>
    <name evidence="13" type="primary">CYP736A225</name>
</gene>
<proteinExistence type="evidence at transcript level"/>
<evidence type="ECO:0000313" key="13">
    <source>
        <dbReference type="EMBL" id="AZP01947.1"/>
    </source>
</evidence>
<accession>A0A3S9H6G7</accession>
<dbReference type="Gene3D" id="1.10.630.10">
    <property type="entry name" value="Cytochrome P450"/>
    <property type="match status" value="1"/>
</dbReference>
<dbReference type="FunFam" id="1.10.630.10:FF:000011">
    <property type="entry name" value="Cytochrome P450 83B1"/>
    <property type="match status" value="1"/>
</dbReference>
<sequence>MSPSLFLTLFPLLVAIFWFIHNRRTTTPPQYRRHKLPPGPQGLPIIGHLHMLGTLPHRTLYNLSKKYGPIMSLRLGNVQTIVVSSPAAAELFLKTHDTVFASRPKSQAAEYLSYKTKNIGFAEYGPYWRNVRKFCTLELLSVTKIDSFSGMRREEIGLLVEGLRRAAAAREVVDVSGKVAGLIEDMTCRMLFGRSRDERFDIHGVIQELTELIGAFNIADYVPFLGALDLQGLSRRLKATSKAIDKILESIIDEHEQDASGGHKRLDRDFVDVMLSLKKNYSSTHDQLSNTTDRTNIKAIILDMIFGAIDTSHTAIEWTLSELIKHPRAMKRLQEELNAIVGENEMVEEAHLPKLEYLDMVVKESFRLHPVAPLLIPRESMEDIVINEYYIPKKSRIIINNWGLGRDINVWSDNVLEFLPERFIERNIDIRGQHFQLIPFGSGRRGCPGMYLGLINIKLVVAQLVHCFSLELPIGTSPDELDMDEKFGLSLPRAKPLLAIPTLRI</sequence>
<evidence type="ECO:0000256" key="7">
    <source>
        <dbReference type="ARBA" id="ARBA00023004"/>
    </source>
</evidence>
<organism evidence="13">
    <name type="scientific">Panax ginseng</name>
    <name type="common">Korean ginseng</name>
    <dbReference type="NCBI Taxonomy" id="4054"/>
    <lineage>
        <taxon>Eukaryota</taxon>
        <taxon>Viridiplantae</taxon>
        <taxon>Streptophyta</taxon>
        <taxon>Embryophyta</taxon>
        <taxon>Tracheophyta</taxon>
        <taxon>Spermatophyta</taxon>
        <taxon>Magnoliopsida</taxon>
        <taxon>eudicotyledons</taxon>
        <taxon>Gunneridae</taxon>
        <taxon>Pentapetalae</taxon>
        <taxon>asterids</taxon>
        <taxon>campanulids</taxon>
        <taxon>Apiales</taxon>
        <taxon>Araliaceae</taxon>
        <taxon>Panax</taxon>
    </lineage>
</organism>
<dbReference type="GO" id="GO:0005506">
    <property type="term" value="F:iron ion binding"/>
    <property type="evidence" value="ECO:0007669"/>
    <property type="project" value="InterPro"/>
</dbReference>
<keyword evidence="9" id="KW-0472">Membrane</keyword>
<comment type="similarity">
    <text evidence="3 11">Belongs to the cytochrome P450 family.</text>
</comment>
<evidence type="ECO:0000256" key="5">
    <source>
        <dbReference type="ARBA" id="ARBA00022723"/>
    </source>
</evidence>
<evidence type="ECO:0000256" key="1">
    <source>
        <dbReference type="ARBA" id="ARBA00001971"/>
    </source>
</evidence>
<dbReference type="InterPro" id="IPR017972">
    <property type="entry name" value="Cyt_P450_CS"/>
</dbReference>
<dbReference type="GO" id="GO:0020037">
    <property type="term" value="F:heme binding"/>
    <property type="evidence" value="ECO:0007669"/>
    <property type="project" value="InterPro"/>
</dbReference>
<evidence type="ECO:0000256" key="10">
    <source>
        <dbReference type="PIRSR" id="PIRSR602401-1"/>
    </source>
</evidence>
<comment type="subcellular location">
    <subcellularLocation>
        <location evidence="2">Membrane</location>
    </subcellularLocation>
</comment>
<dbReference type="PRINTS" id="PR00463">
    <property type="entry name" value="EP450I"/>
</dbReference>
<keyword evidence="12" id="KW-0732">Signal</keyword>
<dbReference type="InterPro" id="IPR036396">
    <property type="entry name" value="Cyt_P450_sf"/>
</dbReference>